<keyword evidence="2 4" id="KW-0479">Metal-binding</keyword>
<organism evidence="7 8">
    <name type="scientific">Chelatococcus albus</name>
    <dbReference type="NCBI Taxonomy" id="3047466"/>
    <lineage>
        <taxon>Bacteria</taxon>
        <taxon>Pseudomonadati</taxon>
        <taxon>Pseudomonadota</taxon>
        <taxon>Alphaproteobacteria</taxon>
        <taxon>Hyphomicrobiales</taxon>
        <taxon>Chelatococcaceae</taxon>
        <taxon>Chelatococcus</taxon>
    </lineage>
</organism>
<evidence type="ECO:0000259" key="6">
    <source>
        <dbReference type="PROSITE" id="PS51007"/>
    </source>
</evidence>
<comment type="caution">
    <text evidence="7">The sequence shown here is derived from an EMBL/GenBank/DDBJ whole genome shotgun (WGS) entry which is preliminary data.</text>
</comment>
<accession>A0ABT7AGM1</accession>
<dbReference type="RefSeq" id="WP_283740656.1">
    <property type="nucleotide sequence ID" value="NZ_JASJEV010000005.1"/>
</dbReference>
<feature type="transmembrane region" description="Helical" evidence="5">
    <location>
        <begin position="12"/>
        <end position="33"/>
    </location>
</feature>
<feature type="transmembrane region" description="Helical" evidence="5">
    <location>
        <begin position="176"/>
        <end position="196"/>
    </location>
</feature>
<dbReference type="InterPro" id="IPR036909">
    <property type="entry name" value="Cyt_c-like_dom_sf"/>
</dbReference>
<feature type="transmembrane region" description="Helical" evidence="5">
    <location>
        <begin position="282"/>
        <end position="302"/>
    </location>
</feature>
<feature type="transmembrane region" description="Helical" evidence="5">
    <location>
        <begin position="148"/>
        <end position="170"/>
    </location>
</feature>
<evidence type="ECO:0000313" key="8">
    <source>
        <dbReference type="Proteomes" id="UP001321492"/>
    </source>
</evidence>
<name>A0ABT7AGM1_9HYPH</name>
<proteinExistence type="predicted"/>
<keyword evidence="3 4" id="KW-0408">Iron</keyword>
<keyword evidence="1 4" id="KW-0349">Heme</keyword>
<sequence length="402" mass="43712">MLEPYLWEWGSLILRWIHVITAIAWIGSSFYFIHLDLSLKKTPSLAEGVGGEAWQVHGGGFYRMQKYTVAPPELPHDLTWFKWESYSTWISGFFLLGWIYYAQPDLYLVDPVVRALSPSAAAGIGIGSLIFGWLIYDGLCRSPLGRNDAALAAVGFAFLVAAAYGFTLVFGGRGAFIHTGALIATMMTANVARVIIPNQRKIVADLLAHRAPDPALGTAAKQRSTHNNYLTLPVVFLMLANHYPLAFASRWNWLIVALVIVAGAVIRHFYNSRHAGHPSPWWTWGVAGATVALAVWLSMIGAPGAGTVARPPAETPAFARAVEVMQTRCAMCHAREPVWAGIAVAPKGVLLETAADVARQAEAIAVQAVLSQAMPPNNITEMTSGERRTVAAWLAERQAASR</sequence>
<feature type="domain" description="Cytochrome c" evidence="6">
    <location>
        <begin position="316"/>
        <end position="398"/>
    </location>
</feature>
<evidence type="ECO:0000313" key="7">
    <source>
        <dbReference type="EMBL" id="MDJ1158523.1"/>
    </source>
</evidence>
<dbReference type="PROSITE" id="PS51007">
    <property type="entry name" value="CYTC"/>
    <property type="match status" value="1"/>
</dbReference>
<dbReference type="SUPFAM" id="SSF46626">
    <property type="entry name" value="Cytochrome c"/>
    <property type="match status" value="1"/>
</dbReference>
<keyword evidence="8" id="KW-1185">Reference proteome</keyword>
<dbReference type="InterPro" id="IPR010389">
    <property type="entry name" value="Urate_ox_N"/>
</dbReference>
<evidence type="ECO:0000256" key="2">
    <source>
        <dbReference type="ARBA" id="ARBA00022723"/>
    </source>
</evidence>
<keyword evidence="5" id="KW-0812">Transmembrane</keyword>
<feature type="transmembrane region" description="Helical" evidence="5">
    <location>
        <begin position="251"/>
        <end position="270"/>
    </location>
</feature>
<evidence type="ECO:0000256" key="1">
    <source>
        <dbReference type="ARBA" id="ARBA00022617"/>
    </source>
</evidence>
<feature type="transmembrane region" description="Helical" evidence="5">
    <location>
        <begin position="86"/>
        <end position="103"/>
    </location>
</feature>
<keyword evidence="5" id="KW-0472">Membrane</keyword>
<evidence type="ECO:0000256" key="4">
    <source>
        <dbReference type="PROSITE-ProRule" id="PRU00433"/>
    </source>
</evidence>
<dbReference type="EMBL" id="JASJEV010000005">
    <property type="protein sequence ID" value="MDJ1158523.1"/>
    <property type="molecule type" value="Genomic_DNA"/>
</dbReference>
<gene>
    <name evidence="7" type="ORF">QNA08_09775</name>
</gene>
<evidence type="ECO:0000256" key="5">
    <source>
        <dbReference type="SAM" id="Phobius"/>
    </source>
</evidence>
<dbReference type="Proteomes" id="UP001321492">
    <property type="component" value="Unassembled WGS sequence"/>
</dbReference>
<dbReference type="InterPro" id="IPR009056">
    <property type="entry name" value="Cyt_c-like_dom"/>
</dbReference>
<dbReference type="Pfam" id="PF06181">
    <property type="entry name" value="Urate_ox_N"/>
    <property type="match status" value="1"/>
</dbReference>
<reference evidence="7 8" key="1">
    <citation type="submission" date="2023-05" db="EMBL/GenBank/DDBJ databases">
        <title>Chelatococcus sp. nov., a moderately thermophilic bacterium isolated from hot spring microbial mat.</title>
        <authorList>
            <person name="Hu C.-J."/>
            <person name="Li W.-J."/>
        </authorList>
    </citation>
    <scope>NUCLEOTIDE SEQUENCE [LARGE SCALE GENOMIC DNA]</scope>
    <source>
        <strain evidence="7 8">SYSU G07232</strain>
    </source>
</reference>
<keyword evidence="5" id="KW-1133">Transmembrane helix</keyword>
<evidence type="ECO:0000256" key="3">
    <source>
        <dbReference type="ARBA" id="ARBA00023004"/>
    </source>
</evidence>
<feature type="transmembrane region" description="Helical" evidence="5">
    <location>
        <begin position="115"/>
        <end position="136"/>
    </location>
</feature>
<protein>
    <submittedName>
        <fullName evidence="7">Urate hydroxylase PuuD</fullName>
    </submittedName>
</protein>